<evidence type="ECO:0000313" key="1">
    <source>
        <dbReference type="EMBL" id="MPC94970.1"/>
    </source>
</evidence>
<comment type="caution">
    <text evidence="1">The sequence shown here is derived from an EMBL/GenBank/DDBJ whole genome shotgun (WGS) entry which is preliminary data.</text>
</comment>
<dbReference type="AlphaFoldDB" id="A0A5B7JDY6"/>
<proteinExistence type="predicted"/>
<accession>A0A5B7JDY6</accession>
<reference evidence="1 2" key="1">
    <citation type="submission" date="2019-05" db="EMBL/GenBank/DDBJ databases">
        <title>Another draft genome of Portunus trituberculatus and its Hox gene families provides insights of decapod evolution.</title>
        <authorList>
            <person name="Jeong J.-H."/>
            <person name="Song I."/>
            <person name="Kim S."/>
            <person name="Choi T."/>
            <person name="Kim D."/>
            <person name="Ryu S."/>
            <person name="Kim W."/>
        </authorList>
    </citation>
    <scope>NUCLEOTIDE SEQUENCE [LARGE SCALE GENOMIC DNA]</scope>
    <source>
        <tissue evidence="1">Muscle</tissue>
    </source>
</reference>
<dbReference type="Proteomes" id="UP000324222">
    <property type="component" value="Unassembled WGS sequence"/>
</dbReference>
<protein>
    <submittedName>
        <fullName evidence="1">Uncharacterized protein</fullName>
    </submittedName>
</protein>
<keyword evidence="2" id="KW-1185">Reference proteome</keyword>
<gene>
    <name evidence="1" type="ORF">E2C01_090162</name>
</gene>
<dbReference type="EMBL" id="VSRR010100488">
    <property type="protein sequence ID" value="MPC94970.1"/>
    <property type="molecule type" value="Genomic_DNA"/>
</dbReference>
<sequence>MGHPMLPLPPLLAPSTLLPVPVPPGIPLSSIPGCEAHQHTAPAPQTDAAVDMETMFELLMKAHTHVQAMDKRLIAALLHEWAKAPLPSQSPCDKSPHFLFLTNPIPTSPHPAPVSIVPYPSTTPSEEVDLRTDPDVMDMDVANERATSDVSAPIADVVASSKDGI</sequence>
<evidence type="ECO:0000313" key="2">
    <source>
        <dbReference type="Proteomes" id="UP000324222"/>
    </source>
</evidence>
<name>A0A5B7JDY6_PORTR</name>
<organism evidence="1 2">
    <name type="scientific">Portunus trituberculatus</name>
    <name type="common">Swimming crab</name>
    <name type="synonym">Neptunus trituberculatus</name>
    <dbReference type="NCBI Taxonomy" id="210409"/>
    <lineage>
        <taxon>Eukaryota</taxon>
        <taxon>Metazoa</taxon>
        <taxon>Ecdysozoa</taxon>
        <taxon>Arthropoda</taxon>
        <taxon>Crustacea</taxon>
        <taxon>Multicrustacea</taxon>
        <taxon>Malacostraca</taxon>
        <taxon>Eumalacostraca</taxon>
        <taxon>Eucarida</taxon>
        <taxon>Decapoda</taxon>
        <taxon>Pleocyemata</taxon>
        <taxon>Brachyura</taxon>
        <taxon>Eubrachyura</taxon>
        <taxon>Portunoidea</taxon>
        <taxon>Portunidae</taxon>
        <taxon>Portuninae</taxon>
        <taxon>Portunus</taxon>
    </lineage>
</organism>